<keyword evidence="2" id="KW-1185">Reference proteome</keyword>
<dbReference type="AlphaFoldDB" id="A0AAE1H753"/>
<dbReference type="EMBL" id="JAHWGI010000478">
    <property type="protein sequence ID" value="KAK3915986.1"/>
    <property type="molecule type" value="Genomic_DNA"/>
</dbReference>
<accession>A0AAE1H753</accession>
<sequence length="236" mass="27368">MRLKFHRNSNQFMLMSSSNEKLKITKMYLLVRKVLPSSAVRLGHVEALLVSSAKYPIRRTGMKTVSITAGLQDKSIDNLYLGPTPQRITIGFVDNKAYNGDYKLNGFKFQHFNVNYLCLHIRDSFRQNRLRLILKTGSTWKLFSSIFSGTGIHFKDAGNYISRNDYPNGYCFYVFDLTYDLSANDGHWNVQRQGTVRLDVRFKEPLQQPINCVIMAEFHNLIEIDRHRNVIVDFSN</sequence>
<protein>
    <submittedName>
        <fullName evidence="1">Uncharacterized protein</fullName>
    </submittedName>
</protein>
<dbReference type="Proteomes" id="UP001219518">
    <property type="component" value="Unassembled WGS sequence"/>
</dbReference>
<reference evidence="1" key="1">
    <citation type="submission" date="2021-07" db="EMBL/GenBank/DDBJ databases">
        <authorList>
            <person name="Catto M.A."/>
            <person name="Jacobson A."/>
            <person name="Kennedy G."/>
            <person name="Labadie P."/>
            <person name="Hunt B.G."/>
            <person name="Srinivasan R."/>
        </authorList>
    </citation>
    <scope>NUCLEOTIDE SEQUENCE</scope>
    <source>
        <strain evidence="1">PL_HMW_Pooled</strain>
        <tissue evidence="1">Head</tissue>
    </source>
</reference>
<evidence type="ECO:0000313" key="1">
    <source>
        <dbReference type="EMBL" id="KAK3915986.1"/>
    </source>
</evidence>
<proteinExistence type="predicted"/>
<name>A0AAE1H753_9NEOP</name>
<organism evidence="1 2">
    <name type="scientific">Frankliniella fusca</name>
    <dbReference type="NCBI Taxonomy" id="407009"/>
    <lineage>
        <taxon>Eukaryota</taxon>
        <taxon>Metazoa</taxon>
        <taxon>Ecdysozoa</taxon>
        <taxon>Arthropoda</taxon>
        <taxon>Hexapoda</taxon>
        <taxon>Insecta</taxon>
        <taxon>Pterygota</taxon>
        <taxon>Neoptera</taxon>
        <taxon>Paraneoptera</taxon>
        <taxon>Thysanoptera</taxon>
        <taxon>Terebrantia</taxon>
        <taxon>Thripoidea</taxon>
        <taxon>Thripidae</taxon>
        <taxon>Frankliniella</taxon>
    </lineage>
</organism>
<evidence type="ECO:0000313" key="2">
    <source>
        <dbReference type="Proteomes" id="UP001219518"/>
    </source>
</evidence>
<reference evidence="1" key="2">
    <citation type="journal article" date="2023" name="BMC Genomics">
        <title>Pest status, molecular evolution, and epigenetic factors derived from the genome assembly of Frankliniella fusca, a thysanopteran phytovirus vector.</title>
        <authorList>
            <person name="Catto M.A."/>
            <person name="Labadie P.E."/>
            <person name="Jacobson A.L."/>
            <person name="Kennedy G.G."/>
            <person name="Srinivasan R."/>
            <person name="Hunt B.G."/>
        </authorList>
    </citation>
    <scope>NUCLEOTIDE SEQUENCE</scope>
    <source>
        <strain evidence="1">PL_HMW_Pooled</strain>
    </source>
</reference>
<gene>
    <name evidence="1" type="ORF">KUF71_006054</name>
</gene>
<comment type="caution">
    <text evidence="1">The sequence shown here is derived from an EMBL/GenBank/DDBJ whole genome shotgun (WGS) entry which is preliminary data.</text>
</comment>